<organism evidence="1 2">
    <name type="scientific">Cirrhinus molitorella</name>
    <name type="common">mud carp</name>
    <dbReference type="NCBI Taxonomy" id="172907"/>
    <lineage>
        <taxon>Eukaryota</taxon>
        <taxon>Metazoa</taxon>
        <taxon>Chordata</taxon>
        <taxon>Craniata</taxon>
        <taxon>Vertebrata</taxon>
        <taxon>Euteleostomi</taxon>
        <taxon>Actinopterygii</taxon>
        <taxon>Neopterygii</taxon>
        <taxon>Teleostei</taxon>
        <taxon>Ostariophysi</taxon>
        <taxon>Cypriniformes</taxon>
        <taxon>Cyprinidae</taxon>
        <taxon>Labeoninae</taxon>
        <taxon>Labeonini</taxon>
        <taxon>Cirrhinus</taxon>
    </lineage>
</organism>
<protein>
    <submittedName>
        <fullName evidence="1">Uncharacterized protein</fullName>
    </submittedName>
</protein>
<dbReference type="Proteomes" id="UP001187343">
    <property type="component" value="Unassembled WGS sequence"/>
</dbReference>
<gene>
    <name evidence="1" type="ORF">Q8A67_021703</name>
</gene>
<accession>A0AA88PB84</accession>
<dbReference type="AlphaFoldDB" id="A0AA88PB84"/>
<evidence type="ECO:0000313" key="2">
    <source>
        <dbReference type="Proteomes" id="UP001187343"/>
    </source>
</evidence>
<evidence type="ECO:0000313" key="1">
    <source>
        <dbReference type="EMBL" id="KAK2874550.1"/>
    </source>
</evidence>
<proteinExistence type="predicted"/>
<dbReference type="EMBL" id="JAUYZG010000021">
    <property type="protein sequence ID" value="KAK2874550.1"/>
    <property type="molecule type" value="Genomic_DNA"/>
</dbReference>
<reference evidence="1" key="1">
    <citation type="submission" date="2023-08" db="EMBL/GenBank/DDBJ databases">
        <title>Chromosome-level Genome Assembly of mud carp (Cirrhinus molitorella).</title>
        <authorList>
            <person name="Liu H."/>
        </authorList>
    </citation>
    <scope>NUCLEOTIDE SEQUENCE</scope>
    <source>
        <strain evidence="1">Prfri</strain>
        <tissue evidence="1">Muscle</tissue>
    </source>
</reference>
<name>A0AA88PB84_9TELE</name>
<sequence>MRQCSAVRLTAMQIHMQPAHPIRAVCLLFIALCTLEGGRFDANGPCLAQFSMIYVDKSDVRVEKTSIFPGESRNSSTKREVWLHSRGNALSFPSQPQRVKDLIHSDKIHLCSRD</sequence>
<comment type="caution">
    <text evidence="1">The sequence shown here is derived from an EMBL/GenBank/DDBJ whole genome shotgun (WGS) entry which is preliminary data.</text>
</comment>
<keyword evidence="2" id="KW-1185">Reference proteome</keyword>